<keyword evidence="2" id="KW-1185">Reference proteome</keyword>
<proteinExistence type="predicted"/>
<gene>
    <name evidence="1" type="ORF">GCM10008908_24350</name>
</gene>
<reference evidence="1 2" key="1">
    <citation type="journal article" date="2019" name="Int. J. Syst. Evol. Microbiol.">
        <title>The Global Catalogue of Microorganisms (GCM) 10K type strain sequencing project: providing services to taxonomists for standard genome sequencing and annotation.</title>
        <authorList>
            <consortium name="The Broad Institute Genomics Platform"/>
            <consortium name="The Broad Institute Genome Sequencing Center for Infectious Disease"/>
            <person name="Wu L."/>
            <person name="Ma J."/>
        </authorList>
    </citation>
    <scope>NUCLEOTIDE SEQUENCE [LARGE SCALE GENOMIC DNA]</scope>
    <source>
        <strain evidence="1 2">JCM 1417</strain>
    </source>
</reference>
<evidence type="ECO:0000313" key="1">
    <source>
        <dbReference type="EMBL" id="GAA0774468.1"/>
    </source>
</evidence>
<accession>A0ABN1KRX3</accession>
<evidence type="ECO:0008006" key="3">
    <source>
        <dbReference type="Google" id="ProtNLM"/>
    </source>
</evidence>
<sequence length="89" mass="10370">MIKTTKICNVCGKEKSLREFAYRSNKCNSCNTSVGNTKAYNKKRQQIFNIMRDWHKDTCNNDCENCGFHSHCQQVLDVLEDTNWSEGEK</sequence>
<name>A0ABN1KRX3_CLOSU</name>
<dbReference type="EMBL" id="BAAACI010000006">
    <property type="protein sequence ID" value="GAA0774468.1"/>
    <property type="molecule type" value="Genomic_DNA"/>
</dbReference>
<protein>
    <recommendedName>
        <fullName evidence="3">Phage protein</fullName>
    </recommendedName>
</protein>
<dbReference type="RefSeq" id="WP_343826701.1">
    <property type="nucleotide sequence ID" value="NZ_BAAACI010000006.1"/>
</dbReference>
<evidence type="ECO:0000313" key="2">
    <source>
        <dbReference type="Proteomes" id="UP001501047"/>
    </source>
</evidence>
<dbReference type="Proteomes" id="UP001501047">
    <property type="component" value="Unassembled WGS sequence"/>
</dbReference>
<organism evidence="1 2">
    <name type="scientific">Clostridium subterminale</name>
    <dbReference type="NCBI Taxonomy" id="1550"/>
    <lineage>
        <taxon>Bacteria</taxon>
        <taxon>Bacillati</taxon>
        <taxon>Bacillota</taxon>
        <taxon>Clostridia</taxon>
        <taxon>Eubacteriales</taxon>
        <taxon>Clostridiaceae</taxon>
        <taxon>Clostridium</taxon>
    </lineage>
</organism>
<comment type="caution">
    <text evidence="1">The sequence shown here is derived from an EMBL/GenBank/DDBJ whole genome shotgun (WGS) entry which is preliminary data.</text>
</comment>